<dbReference type="NCBIfam" id="TIGR00195">
    <property type="entry name" value="exoDNase_III"/>
    <property type="match status" value="1"/>
</dbReference>
<evidence type="ECO:0000256" key="2">
    <source>
        <dbReference type="ARBA" id="ARBA00022723"/>
    </source>
</evidence>
<dbReference type="OrthoDB" id="9803914at2"/>
<dbReference type="GO" id="GO:0046872">
    <property type="term" value="F:metal ion binding"/>
    <property type="evidence" value="ECO:0007669"/>
    <property type="project" value="UniProtKB-KW"/>
</dbReference>
<evidence type="ECO:0000259" key="8">
    <source>
        <dbReference type="Pfam" id="PF03372"/>
    </source>
</evidence>
<evidence type="ECO:0000256" key="5">
    <source>
        <dbReference type="PIRSR" id="PIRSR604808-1"/>
    </source>
</evidence>
<keyword evidence="6" id="KW-0464">Manganese</keyword>
<evidence type="ECO:0000256" key="1">
    <source>
        <dbReference type="ARBA" id="ARBA00007092"/>
    </source>
</evidence>
<feature type="binding site" evidence="6">
    <location>
        <position position="165"/>
    </location>
    <ligand>
        <name>Mg(2+)</name>
        <dbReference type="ChEBI" id="CHEBI:18420"/>
        <label>1</label>
    </ligand>
</feature>
<dbReference type="Pfam" id="PF03372">
    <property type="entry name" value="Exo_endo_phos"/>
    <property type="match status" value="1"/>
</dbReference>
<accession>A0A5B8XD02</accession>
<keyword evidence="4 6" id="KW-0460">Magnesium</keyword>
<evidence type="ECO:0000256" key="4">
    <source>
        <dbReference type="ARBA" id="ARBA00022842"/>
    </source>
</evidence>
<feature type="binding site" evidence="6">
    <location>
        <position position="34"/>
    </location>
    <ligand>
        <name>Mg(2+)</name>
        <dbReference type="ChEBI" id="CHEBI:18420"/>
        <label>1</label>
    </ligand>
</feature>
<feature type="active site" description="Proton donor/acceptor" evidence="5">
    <location>
        <position position="163"/>
    </location>
</feature>
<dbReference type="Proteomes" id="UP000321934">
    <property type="component" value="Chromosome"/>
</dbReference>
<dbReference type="SUPFAM" id="SSF56219">
    <property type="entry name" value="DNase I-like"/>
    <property type="match status" value="1"/>
</dbReference>
<dbReference type="GO" id="GO:0006281">
    <property type="term" value="P:DNA repair"/>
    <property type="evidence" value="ECO:0007669"/>
    <property type="project" value="InterPro"/>
</dbReference>
<feature type="active site" description="Proton acceptor" evidence="5">
    <location>
        <position position="264"/>
    </location>
</feature>
<dbReference type="CDD" id="cd09086">
    <property type="entry name" value="ExoIII-like_AP-endo"/>
    <property type="match status" value="1"/>
</dbReference>
<dbReference type="GO" id="GO:0008311">
    <property type="term" value="F:double-stranded DNA 3'-5' DNA exonuclease activity"/>
    <property type="evidence" value="ECO:0007669"/>
    <property type="project" value="InterPro"/>
</dbReference>
<dbReference type="Gene3D" id="3.60.10.10">
    <property type="entry name" value="Endonuclease/exonuclease/phosphatase"/>
    <property type="match status" value="1"/>
</dbReference>
<feature type="domain" description="Endonuclease/exonuclease/phosphatase" evidence="8">
    <location>
        <begin position="4"/>
        <end position="264"/>
    </location>
</feature>
<dbReference type="InterPro" id="IPR037493">
    <property type="entry name" value="ExoIII-like"/>
</dbReference>
<feature type="binding site" evidence="6">
    <location>
        <position position="264"/>
    </location>
    <ligand>
        <name>Mg(2+)</name>
        <dbReference type="ChEBI" id="CHEBI:18420"/>
        <label>1</label>
    </ligand>
</feature>
<organism evidence="9 10">
    <name type="scientific">Candidatus Deianiraea vastatrix</name>
    <dbReference type="NCBI Taxonomy" id="2163644"/>
    <lineage>
        <taxon>Bacteria</taxon>
        <taxon>Pseudomonadati</taxon>
        <taxon>Pseudomonadota</taxon>
        <taxon>Alphaproteobacteria</taxon>
        <taxon>Rickettsiales</taxon>
        <taxon>Candidatus Deianiraeaceae</taxon>
        <taxon>Candidatus Deianiraea</taxon>
    </lineage>
</organism>
<keyword evidence="2 6" id="KW-0479">Metal-binding</keyword>
<gene>
    <name evidence="9" type="ORF">Deia_00379</name>
</gene>
<dbReference type="NCBIfam" id="TIGR00633">
    <property type="entry name" value="xth"/>
    <property type="match status" value="1"/>
</dbReference>
<proteinExistence type="inferred from homology"/>
<comment type="similarity">
    <text evidence="1">Belongs to the DNA repair enzymes AP/ExoA family.</text>
</comment>
<feature type="active site" evidence="5">
    <location>
        <position position="112"/>
    </location>
</feature>
<keyword evidence="3" id="KW-0378">Hydrolase</keyword>
<evidence type="ECO:0000256" key="3">
    <source>
        <dbReference type="ARBA" id="ARBA00022801"/>
    </source>
</evidence>
<evidence type="ECO:0000313" key="10">
    <source>
        <dbReference type="Proteomes" id="UP000321934"/>
    </source>
</evidence>
<dbReference type="InterPro" id="IPR004808">
    <property type="entry name" value="AP_endonuc_1"/>
</dbReference>
<feature type="site" description="Important for catalytic activity" evidence="7">
    <location>
        <position position="234"/>
    </location>
</feature>
<dbReference type="PANTHER" id="PTHR43250:SF2">
    <property type="entry name" value="EXODEOXYRIBONUCLEASE III"/>
    <property type="match status" value="1"/>
</dbReference>
<comment type="cofactor">
    <cofactor evidence="6">
        <name>Mg(2+)</name>
        <dbReference type="ChEBI" id="CHEBI:18420"/>
    </cofactor>
    <cofactor evidence="6">
        <name>Mn(2+)</name>
        <dbReference type="ChEBI" id="CHEBI:29035"/>
    </cofactor>
    <text evidence="6">Probably binds two magnesium or manganese ions per subunit.</text>
</comment>
<feature type="binding site" evidence="6">
    <location>
        <position position="7"/>
    </location>
    <ligand>
        <name>Mg(2+)</name>
        <dbReference type="ChEBI" id="CHEBI:18420"/>
        <label>1</label>
    </ligand>
</feature>
<keyword evidence="10" id="KW-1185">Reference proteome</keyword>
<protein>
    <submittedName>
        <fullName evidence="9">Exodeoxyribonuclease III</fullName>
    </submittedName>
</protein>
<dbReference type="PANTHER" id="PTHR43250">
    <property type="entry name" value="EXODEOXYRIBONUCLEASE III"/>
    <property type="match status" value="1"/>
</dbReference>
<name>A0A5B8XD02_9RICK</name>
<reference evidence="9 10" key="1">
    <citation type="journal article" date="2019" name="ISME J.">
        <title>Deianiraea, an extracellular bacterium associated with the ciliate Paramecium, suggests an alternative scenario for the evolution of Rickettsiales.</title>
        <authorList>
            <person name="Castelli M."/>
            <person name="Sabaneyeva E."/>
            <person name="Lanzoni O."/>
            <person name="Lebedeva N."/>
            <person name="Floriano A.M."/>
            <person name="Gaiarsa S."/>
            <person name="Benken K."/>
            <person name="Modeo L."/>
            <person name="Bandi C."/>
            <person name="Potekhin A."/>
            <person name="Sassera D."/>
            <person name="Petroni G."/>
        </authorList>
    </citation>
    <scope>NUCLEOTIDE SEQUENCE [LARGE SCALE GENOMIC DNA]</scope>
    <source>
        <strain evidence="9">CyL4-1</strain>
    </source>
</reference>
<feature type="site" description="Transition state stabilizer" evidence="7">
    <location>
        <position position="165"/>
    </location>
</feature>
<sequence length="273" mass="32083">MKIATWNVNSIRARLELVGNWLKENNIDVLLMQEIKCLDEQFPIEFFEEMGYNVEIFGQKALNGVAILTKYRPFDVKKDLPLYDFTDIYMESRYIEAKIEVNSKIFRIASIYFPNGSPLANYEGEPLKSPRFSHKLDFFDRFNRYITEEKEKNPDEIFILGGDYNIMHNEIDVHNPKLWYGEIAFTDVERAKMDALEASKLVDIFRHLHKDAKEFSWWNYRFGGFEKNHGLRIDYIYTHSDGLKLVKSCEIDKSTRALEKPSDHAPCVIDIAL</sequence>
<dbReference type="InterPro" id="IPR005135">
    <property type="entry name" value="Endo/exonuclease/phosphatase"/>
</dbReference>
<dbReference type="PROSITE" id="PS51435">
    <property type="entry name" value="AP_NUCLEASE_F1_4"/>
    <property type="match status" value="1"/>
</dbReference>
<feature type="binding site" evidence="6">
    <location>
        <position position="263"/>
    </location>
    <ligand>
        <name>Mg(2+)</name>
        <dbReference type="ChEBI" id="CHEBI:18420"/>
        <label>1</label>
    </ligand>
</feature>
<dbReference type="AlphaFoldDB" id="A0A5B8XD02"/>
<evidence type="ECO:0000256" key="6">
    <source>
        <dbReference type="PIRSR" id="PIRSR604808-2"/>
    </source>
</evidence>
<feature type="binding site" evidence="6">
    <location>
        <position position="163"/>
    </location>
    <ligand>
        <name>Mg(2+)</name>
        <dbReference type="ChEBI" id="CHEBI:18420"/>
        <label>1</label>
    </ligand>
</feature>
<dbReference type="InterPro" id="IPR036691">
    <property type="entry name" value="Endo/exonu/phosph_ase_sf"/>
</dbReference>
<evidence type="ECO:0000313" key="9">
    <source>
        <dbReference type="EMBL" id="QED23183.1"/>
    </source>
</evidence>
<evidence type="ECO:0000256" key="7">
    <source>
        <dbReference type="PIRSR" id="PIRSR604808-3"/>
    </source>
</evidence>
<dbReference type="RefSeq" id="WP_146820473.1">
    <property type="nucleotide sequence ID" value="NZ_CP029077.1"/>
</dbReference>
<dbReference type="EMBL" id="CP029077">
    <property type="protein sequence ID" value="QED23183.1"/>
    <property type="molecule type" value="Genomic_DNA"/>
</dbReference>
<feature type="site" description="Interaction with DNA substrate" evidence="7">
    <location>
        <position position="264"/>
    </location>
</feature>